<evidence type="ECO:0000313" key="2">
    <source>
        <dbReference type="EMBL" id="MFB9897929.1"/>
    </source>
</evidence>
<reference evidence="2 3" key="1">
    <citation type="submission" date="2024-09" db="EMBL/GenBank/DDBJ databases">
        <authorList>
            <person name="Sun Q."/>
            <person name="Mori K."/>
        </authorList>
    </citation>
    <scope>NUCLEOTIDE SEQUENCE [LARGE SCALE GENOMIC DNA]</scope>
    <source>
        <strain evidence="2 3">ATCC 51272</strain>
    </source>
</reference>
<gene>
    <name evidence="2" type="ORF">ACFFK8_08995</name>
</gene>
<accession>A0ABV5ZKP9</accession>
<organism evidence="2 3">
    <name type="scientific">Hallella seregens ATCC 51272</name>
    <dbReference type="NCBI Taxonomy" id="1336250"/>
    <lineage>
        <taxon>Bacteria</taxon>
        <taxon>Pseudomonadati</taxon>
        <taxon>Bacteroidota</taxon>
        <taxon>Bacteroidia</taxon>
        <taxon>Bacteroidales</taxon>
        <taxon>Prevotellaceae</taxon>
        <taxon>Hallella</taxon>
    </lineage>
</organism>
<dbReference type="RefSeq" id="WP_005844083.1">
    <property type="nucleotide sequence ID" value="NZ_JADU01000001.1"/>
</dbReference>
<proteinExistence type="predicted"/>
<sequence length="71" mass="7746">MKKNYKEGPCAEIIYICSDEIMQIAGASEFDNDGDGITDQFPVEKGDPDGGIGAKRFNAWEDTPSSSPWSD</sequence>
<name>A0ABV5ZKP9_9BACT</name>
<evidence type="ECO:0000313" key="3">
    <source>
        <dbReference type="Proteomes" id="UP001589688"/>
    </source>
</evidence>
<feature type="region of interest" description="Disordered" evidence="1">
    <location>
        <begin position="33"/>
        <end position="71"/>
    </location>
</feature>
<dbReference type="Proteomes" id="UP001589688">
    <property type="component" value="Unassembled WGS sequence"/>
</dbReference>
<protein>
    <submittedName>
        <fullName evidence="2">Uncharacterized protein</fullName>
    </submittedName>
</protein>
<dbReference type="EMBL" id="JBHLZF010000002">
    <property type="protein sequence ID" value="MFB9897929.1"/>
    <property type="molecule type" value="Genomic_DNA"/>
</dbReference>
<keyword evidence="3" id="KW-1185">Reference proteome</keyword>
<evidence type="ECO:0000256" key="1">
    <source>
        <dbReference type="SAM" id="MobiDB-lite"/>
    </source>
</evidence>
<comment type="caution">
    <text evidence="2">The sequence shown here is derived from an EMBL/GenBank/DDBJ whole genome shotgun (WGS) entry which is preliminary data.</text>
</comment>